<dbReference type="PANTHER" id="PTHR11002:SF76">
    <property type="entry name" value="CARBONIC ANHYDRASE"/>
    <property type="match status" value="1"/>
</dbReference>
<evidence type="ECO:0000313" key="11">
    <source>
        <dbReference type="EMBL" id="KAJ3223756.1"/>
    </source>
</evidence>
<keyword evidence="12" id="KW-1185">Reference proteome</keyword>
<accession>A0AAD5U5G5</accession>
<dbReference type="EMBL" id="JADGJW010000118">
    <property type="protein sequence ID" value="KAJ3223756.1"/>
    <property type="molecule type" value="Genomic_DNA"/>
</dbReference>
<comment type="cofactor">
    <cofactor evidence="9">
        <name>Zn(2+)</name>
        <dbReference type="ChEBI" id="CHEBI:29105"/>
    </cofactor>
    <text evidence="9">Binds 1 zinc ion per subunit.</text>
</comment>
<reference evidence="11" key="1">
    <citation type="submission" date="2020-05" db="EMBL/GenBank/DDBJ databases">
        <title>Phylogenomic resolution of chytrid fungi.</title>
        <authorList>
            <person name="Stajich J.E."/>
            <person name="Amses K."/>
            <person name="Simmons R."/>
            <person name="Seto K."/>
            <person name="Myers J."/>
            <person name="Bonds A."/>
            <person name="Quandt C.A."/>
            <person name="Barry K."/>
            <person name="Liu P."/>
            <person name="Grigoriev I."/>
            <person name="Longcore J.E."/>
            <person name="James T.Y."/>
        </authorList>
    </citation>
    <scope>NUCLEOTIDE SEQUENCE</scope>
    <source>
        <strain evidence="11">JEL0476</strain>
    </source>
</reference>
<dbReference type="GO" id="GO:0015976">
    <property type="term" value="P:carbon utilization"/>
    <property type="evidence" value="ECO:0007669"/>
    <property type="project" value="InterPro"/>
</dbReference>
<evidence type="ECO:0000256" key="6">
    <source>
        <dbReference type="ARBA" id="ARBA00023239"/>
    </source>
</evidence>
<dbReference type="AlphaFoldDB" id="A0AAD5U5G5"/>
<comment type="function">
    <text evidence="10">Reversible hydration of carbon dioxide.</text>
</comment>
<comment type="caution">
    <text evidence="11">The sequence shown here is derived from an EMBL/GenBank/DDBJ whole genome shotgun (WGS) entry which is preliminary data.</text>
</comment>
<dbReference type="InterPro" id="IPR001765">
    <property type="entry name" value="Carbonic_anhydrase"/>
</dbReference>
<protein>
    <recommendedName>
        <fullName evidence="3 10">Carbonic anhydrase</fullName>
        <ecNumber evidence="2 10">4.2.1.1</ecNumber>
    </recommendedName>
    <alternativeName>
        <fullName evidence="7 10">Carbonate dehydratase</fullName>
    </alternativeName>
</protein>
<evidence type="ECO:0000256" key="3">
    <source>
        <dbReference type="ARBA" id="ARBA00014628"/>
    </source>
</evidence>
<feature type="binding site" evidence="9">
    <location>
        <position position="110"/>
    </location>
    <ligand>
        <name>Zn(2+)</name>
        <dbReference type="ChEBI" id="CHEBI:29105"/>
    </ligand>
</feature>
<evidence type="ECO:0000256" key="2">
    <source>
        <dbReference type="ARBA" id="ARBA00012925"/>
    </source>
</evidence>
<gene>
    <name evidence="11" type="ORF">HK099_000712</name>
</gene>
<evidence type="ECO:0000256" key="8">
    <source>
        <dbReference type="ARBA" id="ARBA00048348"/>
    </source>
</evidence>
<evidence type="ECO:0000256" key="5">
    <source>
        <dbReference type="ARBA" id="ARBA00022833"/>
    </source>
</evidence>
<keyword evidence="6 10" id="KW-0456">Lyase</keyword>
<dbReference type="Gene3D" id="3.40.1050.10">
    <property type="entry name" value="Carbonic anhydrase"/>
    <property type="match status" value="1"/>
</dbReference>
<evidence type="ECO:0000256" key="9">
    <source>
        <dbReference type="PIRSR" id="PIRSR601765-1"/>
    </source>
</evidence>
<comment type="catalytic activity">
    <reaction evidence="8 10">
        <text>hydrogencarbonate + H(+) = CO2 + H2O</text>
        <dbReference type="Rhea" id="RHEA:10748"/>
        <dbReference type="ChEBI" id="CHEBI:15377"/>
        <dbReference type="ChEBI" id="CHEBI:15378"/>
        <dbReference type="ChEBI" id="CHEBI:16526"/>
        <dbReference type="ChEBI" id="CHEBI:17544"/>
        <dbReference type="EC" id="4.2.1.1"/>
    </reaction>
</comment>
<evidence type="ECO:0000256" key="4">
    <source>
        <dbReference type="ARBA" id="ARBA00022723"/>
    </source>
</evidence>
<dbReference type="SMART" id="SM00947">
    <property type="entry name" value="Pro_CA"/>
    <property type="match status" value="1"/>
</dbReference>
<dbReference type="GO" id="GO:0008270">
    <property type="term" value="F:zinc ion binding"/>
    <property type="evidence" value="ECO:0007669"/>
    <property type="project" value="UniProtKB-UniRule"/>
</dbReference>
<dbReference type="EC" id="4.2.1.1" evidence="2 10"/>
<dbReference type="FunFam" id="3.40.1050.10:FF:000001">
    <property type="entry name" value="Carbonic anhydrase"/>
    <property type="match status" value="1"/>
</dbReference>
<organism evidence="11 12">
    <name type="scientific">Clydaea vesicula</name>
    <dbReference type="NCBI Taxonomy" id="447962"/>
    <lineage>
        <taxon>Eukaryota</taxon>
        <taxon>Fungi</taxon>
        <taxon>Fungi incertae sedis</taxon>
        <taxon>Chytridiomycota</taxon>
        <taxon>Chytridiomycota incertae sedis</taxon>
        <taxon>Chytridiomycetes</taxon>
        <taxon>Lobulomycetales</taxon>
        <taxon>Lobulomycetaceae</taxon>
        <taxon>Clydaea</taxon>
    </lineage>
</organism>
<dbReference type="PROSITE" id="PS00704">
    <property type="entry name" value="PROK_CO2_ANHYDRASE_1"/>
    <property type="match status" value="1"/>
</dbReference>
<name>A0AAD5U5G5_9FUNG</name>
<keyword evidence="5 9" id="KW-0862">Zinc</keyword>
<dbReference type="InterPro" id="IPR036874">
    <property type="entry name" value="Carbonic_anhydrase_sf"/>
</dbReference>
<evidence type="ECO:0000256" key="1">
    <source>
        <dbReference type="ARBA" id="ARBA00006217"/>
    </source>
</evidence>
<comment type="similarity">
    <text evidence="1 10">Belongs to the beta-class carbonic anhydrase family.</text>
</comment>
<sequence length="224" mass="25296">MLQGDNSNHSTSNGIIEDMLAKNEEWVNKMNTYYPGFFEKSNCGQQPKVLFITCSDSRVCPTDIIGKGPGDLFVTRNIANVVVHTDLSLLSVLQYSVEVLKVEHVIVCGHYNCGGVKAVVEKQSFGLIDSWLMHINDVTEIHKEYLASLNENERFDAIVELNCLNSVKNLSKTSIIRNAWKNNQNLKIHSWIYSLKTGRISDLNVVVNNENDADSIFKKYKLNL</sequence>
<dbReference type="SUPFAM" id="SSF53056">
    <property type="entry name" value="beta-carbonic anhydrase, cab"/>
    <property type="match status" value="1"/>
</dbReference>
<evidence type="ECO:0000256" key="7">
    <source>
        <dbReference type="ARBA" id="ARBA00031969"/>
    </source>
</evidence>
<evidence type="ECO:0000313" key="12">
    <source>
        <dbReference type="Proteomes" id="UP001211065"/>
    </source>
</evidence>
<evidence type="ECO:0000256" key="10">
    <source>
        <dbReference type="RuleBase" id="RU003956"/>
    </source>
</evidence>
<dbReference type="CDD" id="cd00883">
    <property type="entry name" value="beta_CA_cladeA"/>
    <property type="match status" value="1"/>
</dbReference>
<feature type="binding site" evidence="9">
    <location>
        <position position="113"/>
    </location>
    <ligand>
        <name>Zn(2+)</name>
        <dbReference type="ChEBI" id="CHEBI:29105"/>
    </ligand>
</feature>
<dbReference type="InterPro" id="IPR015892">
    <property type="entry name" value="Carbonic_anhydrase_CS"/>
</dbReference>
<feature type="binding site" evidence="9">
    <location>
        <position position="54"/>
    </location>
    <ligand>
        <name>Zn(2+)</name>
        <dbReference type="ChEBI" id="CHEBI:29105"/>
    </ligand>
</feature>
<proteinExistence type="inferred from homology"/>
<dbReference type="GO" id="GO:0004089">
    <property type="term" value="F:carbonate dehydratase activity"/>
    <property type="evidence" value="ECO:0007669"/>
    <property type="project" value="UniProtKB-UniRule"/>
</dbReference>
<feature type="binding site" evidence="9">
    <location>
        <position position="56"/>
    </location>
    <ligand>
        <name>Zn(2+)</name>
        <dbReference type="ChEBI" id="CHEBI:29105"/>
    </ligand>
</feature>
<keyword evidence="4 9" id="KW-0479">Metal-binding</keyword>
<dbReference type="Pfam" id="PF00484">
    <property type="entry name" value="Pro_CA"/>
    <property type="match status" value="1"/>
</dbReference>
<dbReference type="Proteomes" id="UP001211065">
    <property type="component" value="Unassembled WGS sequence"/>
</dbReference>
<dbReference type="PANTHER" id="PTHR11002">
    <property type="entry name" value="CARBONIC ANHYDRASE"/>
    <property type="match status" value="1"/>
</dbReference>